<dbReference type="InterPro" id="IPR050465">
    <property type="entry name" value="UPF0194_transport"/>
</dbReference>
<dbReference type="InterPro" id="IPR059052">
    <property type="entry name" value="HH_YbhG-like"/>
</dbReference>
<sequence length="335" mass="35808">MKPLRLFSTLALSAVIALCAATAWKLRTAENAASANRAWGNVETRQTSLAFEASGRIAALHKEEGESVEAGELLGQLDDEALRISRRQAAAELKRLQAQAALAHEGTREEDIDAARANEAAARAQLEYASATLKRQQDLVPVGAASRQMLDDARRAEHAARESLTAAAAQRAAAEKGPRAQEIAAADAAAEAAAASLAALDYQIHRGAVLTAPSAGIIRARLAEPGDMASPSRTIYQLSVADPKWIRAYLTERQLGLVKEGTLATVFTDTVGPVDGTVAFVSDTAEFTPKTVQTEDLRASLVYEVRITVRDPENRLRLGQPVTVEFAQPRSSPHD</sequence>
<evidence type="ECO:0000256" key="2">
    <source>
        <dbReference type="ARBA" id="ARBA00023054"/>
    </source>
</evidence>
<keyword evidence="3" id="KW-0732">Signal</keyword>
<dbReference type="HOGENOM" id="CLU_018816_6_3_4"/>
<gene>
    <name evidence="5" type="ORF">HMPREF1476_00902</name>
</gene>
<comment type="subcellular location">
    <subcellularLocation>
        <location evidence="1">Cell envelope</location>
    </subcellularLocation>
</comment>
<proteinExistence type="predicted"/>
<feature type="signal peptide" evidence="3">
    <location>
        <begin position="1"/>
        <end position="20"/>
    </location>
</feature>
<dbReference type="PATRIC" id="fig|1203554.3.peg.921"/>
<dbReference type="Gene3D" id="2.40.50.100">
    <property type="match status" value="1"/>
</dbReference>
<dbReference type="RefSeq" id="WP_016474225.1">
    <property type="nucleotide sequence ID" value="NZ_KE150480.1"/>
</dbReference>
<keyword evidence="2" id="KW-0175">Coiled coil</keyword>
<dbReference type="SUPFAM" id="SSF111369">
    <property type="entry name" value="HlyD-like secretion proteins"/>
    <property type="match status" value="2"/>
</dbReference>
<dbReference type="Gene3D" id="1.10.287.470">
    <property type="entry name" value="Helix hairpin bin"/>
    <property type="match status" value="1"/>
</dbReference>
<accession>S3C1I6</accession>
<dbReference type="Pfam" id="PF25881">
    <property type="entry name" value="HH_YBHG"/>
    <property type="match status" value="1"/>
</dbReference>
<evidence type="ECO:0000259" key="4">
    <source>
        <dbReference type="Pfam" id="PF25881"/>
    </source>
</evidence>
<dbReference type="PANTHER" id="PTHR32347">
    <property type="entry name" value="EFFLUX SYSTEM COMPONENT YKNX-RELATED"/>
    <property type="match status" value="1"/>
</dbReference>
<protein>
    <recommendedName>
        <fullName evidence="4">YbhG-like alpha-helical hairpin domain-containing protein</fullName>
    </recommendedName>
</protein>
<reference evidence="5 6" key="1">
    <citation type="submission" date="2013-04" db="EMBL/GenBank/DDBJ databases">
        <title>The Genome Sequence of Sutterella wadsworthensis HGA0223.</title>
        <authorList>
            <consortium name="The Broad Institute Genomics Platform"/>
            <person name="Earl A."/>
            <person name="Ward D."/>
            <person name="Feldgarden M."/>
            <person name="Gevers D."/>
            <person name="Schmidt T.M."/>
            <person name="Dover J."/>
            <person name="Dai D."/>
            <person name="Walker B."/>
            <person name="Young S."/>
            <person name="Zeng Q."/>
            <person name="Gargeya S."/>
            <person name="Fitzgerald M."/>
            <person name="Haas B."/>
            <person name="Abouelleil A."/>
            <person name="Allen A.W."/>
            <person name="Alvarado L."/>
            <person name="Arachchi H.M."/>
            <person name="Berlin A.M."/>
            <person name="Chapman S.B."/>
            <person name="Gainer-Dewar J."/>
            <person name="Goldberg J."/>
            <person name="Griggs A."/>
            <person name="Gujja S."/>
            <person name="Hansen M."/>
            <person name="Howarth C."/>
            <person name="Imamovic A."/>
            <person name="Ireland A."/>
            <person name="Larimer J."/>
            <person name="McCowan C."/>
            <person name="Murphy C."/>
            <person name="Pearson M."/>
            <person name="Poon T.W."/>
            <person name="Priest M."/>
            <person name="Roberts A."/>
            <person name="Saif S."/>
            <person name="Shea T."/>
            <person name="Sisk P."/>
            <person name="Sykes S."/>
            <person name="Wortman J."/>
            <person name="Nusbaum C."/>
            <person name="Birren B."/>
        </authorList>
    </citation>
    <scope>NUCLEOTIDE SEQUENCE [LARGE SCALE GENOMIC DNA]</scope>
    <source>
        <strain evidence="5 6">HGA0223</strain>
    </source>
</reference>
<evidence type="ECO:0000256" key="3">
    <source>
        <dbReference type="SAM" id="SignalP"/>
    </source>
</evidence>
<dbReference type="PANTHER" id="PTHR32347:SF29">
    <property type="entry name" value="UPF0194 MEMBRANE PROTEIN YBHG"/>
    <property type="match status" value="1"/>
</dbReference>
<evidence type="ECO:0000256" key="1">
    <source>
        <dbReference type="ARBA" id="ARBA00004196"/>
    </source>
</evidence>
<dbReference type="eggNOG" id="COG1566">
    <property type="taxonomic scope" value="Bacteria"/>
</dbReference>
<organism evidence="5 6">
    <name type="scientific">Sutterella wadsworthensis HGA0223</name>
    <dbReference type="NCBI Taxonomy" id="1203554"/>
    <lineage>
        <taxon>Bacteria</taxon>
        <taxon>Pseudomonadati</taxon>
        <taxon>Pseudomonadota</taxon>
        <taxon>Betaproteobacteria</taxon>
        <taxon>Burkholderiales</taxon>
        <taxon>Sutterellaceae</taxon>
        <taxon>Sutterella</taxon>
    </lineage>
</organism>
<evidence type="ECO:0000313" key="6">
    <source>
        <dbReference type="Proteomes" id="UP000014400"/>
    </source>
</evidence>
<comment type="caution">
    <text evidence="5">The sequence shown here is derived from an EMBL/GenBank/DDBJ whole genome shotgun (WGS) entry which is preliminary data.</text>
</comment>
<keyword evidence="6" id="KW-1185">Reference proteome</keyword>
<dbReference type="AlphaFoldDB" id="S3C1I6"/>
<dbReference type="EMBL" id="ATCF01000012">
    <property type="protein sequence ID" value="EPE00173.1"/>
    <property type="molecule type" value="Genomic_DNA"/>
</dbReference>
<dbReference type="GO" id="GO:0030313">
    <property type="term" value="C:cell envelope"/>
    <property type="evidence" value="ECO:0007669"/>
    <property type="project" value="UniProtKB-SubCell"/>
</dbReference>
<dbReference type="Gene3D" id="2.40.30.170">
    <property type="match status" value="1"/>
</dbReference>
<feature type="chain" id="PRO_5004518329" description="YbhG-like alpha-helical hairpin domain-containing protein" evidence="3">
    <location>
        <begin position="21"/>
        <end position="335"/>
    </location>
</feature>
<feature type="domain" description="YbhG-like alpha-helical hairpin" evidence="4">
    <location>
        <begin position="77"/>
        <end position="204"/>
    </location>
</feature>
<dbReference type="STRING" id="1203554.HMPREF1476_00902"/>
<name>S3C1I6_9BURK</name>
<evidence type="ECO:0000313" key="5">
    <source>
        <dbReference type="EMBL" id="EPE00173.1"/>
    </source>
</evidence>
<dbReference type="Proteomes" id="UP000014400">
    <property type="component" value="Unassembled WGS sequence"/>
</dbReference>